<evidence type="ECO:0000259" key="14">
    <source>
        <dbReference type="Pfam" id="PF08704"/>
    </source>
</evidence>
<keyword evidence="8" id="KW-0949">S-adenosyl-L-methionine</keyword>
<dbReference type="PANTHER" id="PTHR12133:SF2">
    <property type="entry name" value="TRNA (ADENINE(58)-N(1))-METHYLTRANSFERASE CATALYTIC SUBUNIT TRMT61A"/>
    <property type="match status" value="1"/>
</dbReference>
<keyword evidence="16" id="KW-1185">Reference proteome</keyword>
<dbReference type="InterPro" id="IPR029063">
    <property type="entry name" value="SAM-dependent_MTases_sf"/>
</dbReference>
<dbReference type="InterPro" id="IPR008570">
    <property type="entry name" value="ESCRT-II_cplx_Vps25-sub"/>
</dbReference>
<dbReference type="Proteomes" id="UP001303046">
    <property type="component" value="Unassembled WGS sequence"/>
</dbReference>
<evidence type="ECO:0000256" key="4">
    <source>
        <dbReference type="ARBA" id="ARBA00017934"/>
    </source>
</evidence>
<keyword evidence="10" id="KW-0653">Protein transport</keyword>
<evidence type="ECO:0000256" key="11">
    <source>
        <dbReference type="ARBA" id="ARBA00023242"/>
    </source>
</evidence>
<dbReference type="InterPro" id="IPR014816">
    <property type="entry name" value="tRNA_MeTrfase_Gcd14"/>
</dbReference>
<keyword evidence="6" id="KW-0489">Methyltransferase</keyword>
<comment type="caution">
    <text evidence="15">The sequence shown here is derived from an EMBL/GenBank/DDBJ whole genome shotgun (WGS) entry which is preliminary data.</text>
</comment>
<dbReference type="InterPro" id="IPR036388">
    <property type="entry name" value="WH-like_DNA-bd_sf"/>
</dbReference>
<evidence type="ECO:0000256" key="2">
    <source>
        <dbReference type="ARBA" id="ARBA00009674"/>
    </source>
</evidence>
<protein>
    <recommendedName>
        <fullName evidence="4">Vacuolar protein-sorting-associated protein 25</fullName>
        <ecNumber evidence="3">2.1.1.220</ecNumber>
    </recommendedName>
    <alternativeName>
        <fullName evidence="12">ESCRT-II complex subunit VPS25</fullName>
    </alternativeName>
</protein>
<dbReference type="EMBL" id="JAVFWL010000001">
    <property type="protein sequence ID" value="KAK6725467.1"/>
    <property type="molecule type" value="Genomic_DNA"/>
</dbReference>
<accession>A0ABR1BG10</accession>
<keyword evidence="5" id="KW-0813">Transport</keyword>
<keyword evidence="11" id="KW-0539">Nucleus</keyword>
<keyword evidence="9" id="KW-0819">tRNA processing</keyword>
<dbReference type="Gene3D" id="3.10.330.20">
    <property type="match status" value="1"/>
</dbReference>
<evidence type="ECO:0000256" key="1">
    <source>
        <dbReference type="ARBA" id="ARBA00004123"/>
    </source>
</evidence>
<comment type="similarity">
    <text evidence="2">Belongs to the VPS25 family.</text>
</comment>
<dbReference type="SUPFAM" id="SSF53335">
    <property type="entry name" value="S-adenosyl-L-methionine-dependent methyltransferases"/>
    <property type="match status" value="1"/>
</dbReference>
<comment type="subcellular location">
    <subcellularLocation>
        <location evidence="1">Nucleus</location>
    </subcellularLocation>
</comment>
<dbReference type="Pfam" id="PF08704">
    <property type="entry name" value="GCD14"/>
    <property type="match status" value="1"/>
</dbReference>
<dbReference type="Gene3D" id="1.10.10.10">
    <property type="entry name" value="Winged helix-like DNA-binding domain superfamily/Winged helix DNA-binding domain"/>
    <property type="match status" value="1"/>
</dbReference>
<evidence type="ECO:0000256" key="3">
    <source>
        <dbReference type="ARBA" id="ARBA00012796"/>
    </source>
</evidence>
<reference evidence="15 16" key="1">
    <citation type="submission" date="2023-08" db="EMBL/GenBank/DDBJ databases">
        <title>A Necator americanus chromosomal reference genome.</title>
        <authorList>
            <person name="Ilik V."/>
            <person name="Petrzelkova K.J."/>
            <person name="Pardy F."/>
            <person name="Fuh T."/>
            <person name="Niatou-Singa F.S."/>
            <person name="Gouil Q."/>
            <person name="Baker L."/>
            <person name="Ritchie M.E."/>
            <person name="Jex A.R."/>
            <person name="Gazzola D."/>
            <person name="Li H."/>
            <person name="Toshio Fujiwara R."/>
            <person name="Zhan B."/>
            <person name="Aroian R.V."/>
            <person name="Pafco B."/>
            <person name="Schwarz E.M."/>
        </authorList>
    </citation>
    <scope>NUCLEOTIDE SEQUENCE [LARGE SCALE GENOMIC DNA]</scope>
    <source>
        <strain evidence="15 16">Aroian</strain>
        <tissue evidence="15">Whole animal</tissue>
    </source>
</reference>
<dbReference type="EC" id="2.1.1.220" evidence="3"/>
<dbReference type="PROSITE" id="PS51620">
    <property type="entry name" value="SAM_TRM61"/>
    <property type="match status" value="1"/>
</dbReference>
<dbReference type="PANTHER" id="PTHR12133">
    <property type="entry name" value="TRNA (ADENINE(58)-N(1))-METHYLTRANSFERASE"/>
    <property type="match status" value="1"/>
</dbReference>
<organism evidence="15 16">
    <name type="scientific">Necator americanus</name>
    <name type="common">Human hookworm</name>
    <dbReference type="NCBI Taxonomy" id="51031"/>
    <lineage>
        <taxon>Eukaryota</taxon>
        <taxon>Metazoa</taxon>
        <taxon>Ecdysozoa</taxon>
        <taxon>Nematoda</taxon>
        <taxon>Chromadorea</taxon>
        <taxon>Rhabditida</taxon>
        <taxon>Rhabditina</taxon>
        <taxon>Rhabditomorpha</taxon>
        <taxon>Strongyloidea</taxon>
        <taxon>Ancylostomatidae</taxon>
        <taxon>Bunostominae</taxon>
        <taxon>Necator</taxon>
    </lineage>
</organism>
<keyword evidence="7" id="KW-0808">Transferase</keyword>
<dbReference type="InterPro" id="IPR049470">
    <property type="entry name" value="TRM61_C"/>
</dbReference>
<dbReference type="Gene3D" id="3.40.50.150">
    <property type="entry name" value="Vaccinia Virus protein VP39"/>
    <property type="match status" value="1"/>
</dbReference>
<dbReference type="SUPFAM" id="SSF46785">
    <property type="entry name" value="Winged helix' DNA-binding domain"/>
    <property type="match status" value="2"/>
</dbReference>
<gene>
    <name evidence="15" type="primary">Necator_chrI.g160</name>
    <name evidence="15" type="ORF">RB195_004039</name>
</gene>
<name>A0ABR1BG10_NECAM</name>
<dbReference type="Pfam" id="PF05871">
    <property type="entry name" value="ESCRT-II"/>
    <property type="match status" value="1"/>
</dbReference>
<evidence type="ECO:0000313" key="15">
    <source>
        <dbReference type="EMBL" id="KAK6725467.1"/>
    </source>
</evidence>
<dbReference type="InterPro" id="IPR014041">
    <property type="entry name" value="ESCRT-II_cplx_Vps25-sub_N"/>
</dbReference>
<evidence type="ECO:0000256" key="10">
    <source>
        <dbReference type="ARBA" id="ARBA00022927"/>
    </source>
</evidence>
<feature type="domain" description="tRNA (adenine(58)-N(1))-methyltransferase catalytic subunit TRM61 C-terminal" evidence="14">
    <location>
        <begin position="357"/>
        <end position="605"/>
    </location>
</feature>
<evidence type="ECO:0000256" key="12">
    <source>
        <dbReference type="ARBA" id="ARBA00030094"/>
    </source>
</evidence>
<evidence type="ECO:0000256" key="8">
    <source>
        <dbReference type="ARBA" id="ARBA00022691"/>
    </source>
</evidence>
<evidence type="ECO:0000256" key="5">
    <source>
        <dbReference type="ARBA" id="ARBA00022448"/>
    </source>
</evidence>
<sequence length="610" mass="68211">MQKRSTAFVDKGTQKQAASTSAAVVVLRCGEARLRLAGVAAASVTEAVAVAPPALPPLFPHRFILEARAPVVSVYAIGDGKRDRMTFKWPWQYDFPPFFTLQQTLVTKEKQLETWASLVIDYAQHNKIYTLDVAEIANSELFHNQKLNRRLSPEGIRAVFDYLEQKKHVEWLDITKTRCHIYWRRPDEWAALIYAWAVSNGLLNTPCTLYEIAHGDDTVQESFYGLEKDVLVKALRSLELQRRAQLMNIGTESEGLPHCQKSFCKYFSIMAVVIAQPNKSDSLDSSTSIAGYSNAPSFFKYSKVIEEGDAVIIYVTFDSTHAIIVQRGQTLCMKYGALRHEFVIGKPWGSRISATAGYVFALRPSAELWTRSLPRRTQILYTPDCSLILQLLDARPGSVICESGTGSGSLSRAIAIAIAPYGHLYTHDIEESRTKKVEQEFKKHGLASVTTAVVQNVCTDGFFVTNFCDGVFLDVPAPWEAITYAAHAISRTRGGRLVSFSPCIEQVQRACEIMRQVGFVQVETVEIIPRTYKVVELARQTLAEFDSTGEQTAAQDVRFGTDRTRKRKLSEETTGRLLPCVPGRSTAIVYPFSQPTHTGYLTHATMLPRE</sequence>
<evidence type="ECO:0000256" key="9">
    <source>
        <dbReference type="ARBA" id="ARBA00022694"/>
    </source>
</evidence>
<dbReference type="InterPro" id="IPR036390">
    <property type="entry name" value="WH_DNA-bd_sf"/>
</dbReference>
<comment type="catalytic activity">
    <reaction evidence="13">
        <text>an adenosine in mRNA + S-adenosyl-L-methionine = an N(1)-methyladenosine in mRNA + S-adenosyl-L-homocysteine + H(+)</text>
        <dbReference type="Rhea" id="RHEA:55392"/>
        <dbReference type="Rhea" id="RHEA-COMP:12414"/>
        <dbReference type="Rhea" id="RHEA-COMP:12415"/>
        <dbReference type="ChEBI" id="CHEBI:15378"/>
        <dbReference type="ChEBI" id="CHEBI:57856"/>
        <dbReference type="ChEBI" id="CHEBI:59789"/>
        <dbReference type="ChEBI" id="CHEBI:74411"/>
        <dbReference type="ChEBI" id="CHEBI:74491"/>
    </reaction>
</comment>
<evidence type="ECO:0000313" key="16">
    <source>
        <dbReference type="Proteomes" id="UP001303046"/>
    </source>
</evidence>
<dbReference type="Gene3D" id="1.10.10.570">
    <property type="entry name" value="Winged helix' DNA-binding domain. Chain C. Domain 1"/>
    <property type="match status" value="1"/>
</dbReference>
<evidence type="ECO:0000256" key="6">
    <source>
        <dbReference type="ARBA" id="ARBA00022603"/>
    </source>
</evidence>
<proteinExistence type="inferred from homology"/>
<evidence type="ECO:0000256" key="13">
    <source>
        <dbReference type="ARBA" id="ARBA00048481"/>
    </source>
</evidence>
<evidence type="ECO:0000256" key="7">
    <source>
        <dbReference type="ARBA" id="ARBA00022679"/>
    </source>
</evidence>